<organism evidence="5 6">
    <name type="scientific">Anisodus acutangulus</name>
    <dbReference type="NCBI Taxonomy" id="402998"/>
    <lineage>
        <taxon>Eukaryota</taxon>
        <taxon>Viridiplantae</taxon>
        <taxon>Streptophyta</taxon>
        <taxon>Embryophyta</taxon>
        <taxon>Tracheophyta</taxon>
        <taxon>Spermatophyta</taxon>
        <taxon>Magnoliopsida</taxon>
        <taxon>eudicotyledons</taxon>
        <taxon>Gunneridae</taxon>
        <taxon>Pentapetalae</taxon>
        <taxon>asterids</taxon>
        <taxon>lamiids</taxon>
        <taxon>Solanales</taxon>
        <taxon>Solanaceae</taxon>
        <taxon>Solanoideae</taxon>
        <taxon>Hyoscyameae</taxon>
        <taxon>Anisodus</taxon>
    </lineage>
</organism>
<evidence type="ECO:0000259" key="4">
    <source>
        <dbReference type="PROSITE" id="PS50011"/>
    </source>
</evidence>
<protein>
    <recommendedName>
        <fullName evidence="4">Protein kinase domain-containing protein</fullName>
    </recommendedName>
</protein>
<evidence type="ECO:0000313" key="6">
    <source>
        <dbReference type="Proteomes" id="UP001152561"/>
    </source>
</evidence>
<dbReference type="GO" id="GO:0005886">
    <property type="term" value="C:plasma membrane"/>
    <property type="evidence" value="ECO:0007669"/>
    <property type="project" value="TreeGrafter"/>
</dbReference>
<keyword evidence="1 3" id="KW-0547">Nucleotide-binding</keyword>
<dbReference type="InterPro" id="IPR011009">
    <property type="entry name" value="Kinase-like_dom_sf"/>
</dbReference>
<evidence type="ECO:0000256" key="2">
    <source>
        <dbReference type="ARBA" id="ARBA00022840"/>
    </source>
</evidence>
<reference evidence="6" key="1">
    <citation type="journal article" date="2023" name="Proc. Natl. Acad. Sci. U.S.A.">
        <title>Genomic and structural basis for evolution of tropane alkaloid biosynthesis.</title>
        <authorList>
            <person name="Wanga Y.-J."/>
            <person name="Taina T."/>
            <person name="Yua J.-Y."/>
            <person name="Lia J."/>
            <person name="Xua B."/>
            <person name="Chenc J."/>
            <person name="D'Auriad J.C."/>
            <person name="Huanga J.-P."/>
            <person name="Huanga S.-X."/>
        </authorList>
    </citation>
    <scope>NUCLEOTIDE SEQUENCE [LARGE SCALE GENOMIC DNA]</scope>
    <source>
        <strain evidence="6">cv. KIB-2019</strain>
    </source>
</reference>
<dbReference type="EMBL" id="JAJAGQ010000017">
    <property type="protein sequence ID" value="KAJ8537789.1"/>
    <property type="molecule type" value="Genomic_DNA"/>
</dbReference>
<dbReference type="GO" id="GO:0007166">
    <property type="term" value="P:cell surface receptor signaling pathway"/>
    <property type="evidence" value="ECO:0007669"/>
    <property type="project" value="InterPro"/>
</dbReference>
<dbReference type="Pfam" id="PF00069">
    <property type="entry name" value="Pkinase"/>
    <property type="match status" value="1"/>
</dbReference>
<feature type="domain" description="Protein kinase" evidence="4">
    <location>
        <begin position="1"/>
        <end position="229"/>
    </location>
</feature>
<dbReference type="GO" id="GO:0005524">
    <property type="term" value="F:ATP binding"/>
    <property type="evidence" value="ECO:0007669"/>
    <property type="project" value="UniProtKB-UniRule"/>
</dbReference>
<dbReference type="PROSITE" id="PS50011">
    <property type="entry name" value="PROTEIN_KINASE_DOM"/>
    <property type="match status" value="1"/>
</dbReference>
<evidence type="ECO:0000256" key="1">
    <source>
        <dbReference type="ARBA" id="ARBA00022741"/>
    </source>
</evidence>
<gene>
    <name evidence="5" type="ORF">K7X08_014329</name>
</gene>
<dbReference type="GO" id="GO:0004674">
    <property type="term" value="F:protein serine/threonine kinase activity"/>
    <property type="evidence" value="ECO:0007669"/>
    <property type="project" value="TreeGrafter"/>
</dbReference>
<evidence type="ECO:0000313" key="5">
    <source>
        <dbReference type="EMBL" id="KAJ8537789.1"/>
    </source>
</evidence>
<dbReference type="InterPro" id="IPR017441">
    <property type="entry name" value="Protein_kinase_ATP_BS"/>
</dbReference>
<dbReference type="PANTHER" id="PTHR27005:SF283">
    <property type="entry name" value="OS02G0633066 PROTEIN"/>
    <property type="match status" value="1"/>
</dbReference>
<accession>A0A9Q1R155</accession>
<dbReference type="InterPro" id="IPR000719">
    <property type="entry name" value="Prot_kinase_dom"/>
</dbReference>
<dbReference type="Proteomes" id="UP001152561">
    <property type="component" value="Unassembled WGS sequence"/>
</dbReference>
<keyword evidence="2 3" id="KW-0067">ATP-binding</keyword>
<evidence type="ECO:0000256" key="3">
    <source>
        <dbReference type="PROSITE-ProRule" id="PRU10141"/>
    </source>
</evidence>
<proteinExistence type="predicted"/>
<dbReference type="PANTHER" id="PTHR27005">
    <property type="entry name" value="WALL-ASSOCIATED RECEPTOR KINASE-LIKE 21"/>
    <property type="match status" value="1"/>
</dbReference>
<dbReference type="PROSITE" id="PS00107">
    <property type="entry name" value="PROTEIN_KINASE_ATP"/>
    <property type="match status" value="1"/>
</dbReference>
<name>A0A9Q1R155_9SOLA</name>
<dbReference type="SUPFAM" id="SSF56112">
    <property type="entry name" value="Protein kinase-like (PK-like)"/>
    <property type="match status" value="1"/>
</dbReference>
<dbReference type="Gene3D" id="3.30.200.20">
    <property type="entry name" value="Phosphorylase Kinase, domain 1"/>
    <property type="match status" value="1"/>
</dbReference>
<sequence length="279" mass="31585">MAMKKIKFFKENGGVMLLEQLIRQGKSTTAVRIFTSEELKQATNNYDESRIVGQGGYGIVYKGYLPNNNDVVDIAIKKSKKVDGTQTEEFVNEVIVLSQINHRLVPLDETTFSTMVRGTFGYLDPEYMQTSQLTDRSDVYSFGVVLAELLTGKKAISFDRSEEERSLANHFLLSIKENRLLDVLDCHILSDGNTEHLVRGVAMLAKRCLNVKGEDRPTMKEVATELQRLCQIISSNHDSEEYYCQVVDEMLTSYGSCNDFIMPDDCDSDELNMLPSMKK</sequence>
<dbReference type="InterPro" id="IPR001245">
    <property type="entry name" value="Ser-Thr/Tyr_kinase_cat_dom"/>
</dbReference>
<comment type="caution">
    <text evidence="5">The sequence shown here is derived from an EMBL/GenBank/DDBJ whole genome shotgun (WGS) entry which is preliminary data.</text>
</comment>
<dbReference type="AlphaFoldDB" id="A0A9Q1R155"/>
<dbReference type="OrthoDB" id="4062651at2759"/>
<feature type="binding site" evidence="3">
    <location>
        <position position="78"/>
    </location>
    <ligand>
        <name>ATP</name>
        <dbReference type="ChEBI" id="CHEBI:30616"/>
    </ligand>
</feature>
<dbReference type="Gene3D" id="1.10.510.10">
    <property type="entry name" value="Transferase(Phosphotransferase) domain 1"/>
    <property type="match status" value="1"/>
</dbReference>
<dbReference type="InterPro" id="IPR045274">
    <property type="entry name" value="WAK-like"/>
</dbReference>
<dbReference type="Pfam" id="PF07714">
    <property type="entry name" value="PK_Tyr_Ser-Thr"/>
    <property type="match status" value="1"/>
</dbReference>
<keyword evidence="6" id="KW-1185">Reference proteome</keyword>